<dbReference type="RefSeq" id="WP_311667910.1">
    <property type="nucleotide sequence ID" value="NZ_JAVREO010000009.1"/>
</dbReference>
<dbReference type="PANTHER" id="PTHR47505">
    <property type="entry name" value="DNA UTILIZATION PROTEIN YHGH"/>
    <property type="match status" value="1"/>
</dbReference>
<dbReference type="GO" id="GO:0016757">
    <property type="term" value="F:glycosyltransferase activity"/>
    <property type="evidence" value="ECO:0007669"/>
    <property type="project" value="UniProtKB-KW"/>
</dbReference>
<dbReference type="InterPro" id="IPR000836">
    <property type="entry name" value="PRTase_dom"/>
</dbReference>
<proteinExistence type="inferred from homology"/>
<feature type="domain" description="Phosphoribosyltransferase" evidence="2">
    <location>
        <begin position="175"/>
        <end position="227"/>
    </location>
</feature>
<dbReference type="InterPro" id="IPR029057">
    <property type="entry name" value="PRTase-like"/>
</dbReference>
<comment type="caution">
    <text evidence="3">The sequence shown here is derived from an EMBL/GenBank/DDBJ whole genome shotgun (WGS) entry which is preliminary data.</text>
</comment>
<organism evidence="3 4">
    <name type="scientific">Streptomyces chisholmiae</name>
    <dbReference type="NCBI Taxonomy" id="3075540"/>
    <lineage>
        <taxon>Bacteria</taxon>
        <taxon>Bacillati</taxon>
        <taxon>Actinomycetota</taxon>
        <taxon>Actinomycetes</taxon>
        <taxon>Kitasatosporales</taxon>
        <taxon>Streptomycetaceae</taxon>
        <taxon>Streptomyces</taxon>
    </lineage>
</organism>
<reference evidence="4" key="1">
    <citation type="submission" date="2023-07" db="EMBL/GenBank/DDBJ databases">
        <title>30 novel species of actinomycetes from the DSMZ collection.</title>
        <authorList>
            <person name="Nouioui I."/>
        </authorList>
    </citation>
    <scope>NUCLEOTIDE SEQUENCE [LARGE SCALE GENOMIC DNA]</scope>
    <source>
        <strain evidence="4">DSM 44915</strain>
    </source>
</reference>
<sequence length="235" mass="23513">MRGWWREICSLVLPLECPGCGRGRAGVCESCAAAVGAGGARRVRPVPTPAGLPPVWAATAYADAGRGLLLAHKERGVLSLAGPLGTALAGAARAALAAVPGPAVGPWALVPVPSARAAVARRGHDPTRRIAVRAAALLRRDGTAARVLPVLRQIRAVADQAGLPGRARAENVAGALAARPGALPAGTRVLLVDDVVTSGASLAEAARAVRLAGAEPMAAAVVAGPAQAWIGRTRG</sequence>
<evidence type="ECO:0000259" key="2">
    <source>
        <dbReference type="Pfam" id="PF00156"/>
    </source>
</evidence>
<evidence type="ECO:0000256" key="1">
    <source>
        <dbReference type="ARBA" id="ARBA00008007"/>
    </source>
</evidence>
<keyword evidence="3" id="KW-0328">Glycosyltransferase</keyword>
<name>A0ABU2JS58_9ACTN</name>
<gene>
    <name evidence="3" type="ORF">RM844_16205</name>
</gene>
<accession>A0ABU2JS58</accession>
<dbReference type="EMBL" id="JAVREO010000009">
    <property type="protein sequence ID" value="MDT0267827.1"/>
    <property type="molecule type" value="Genomic_DNA"/>
</dbReference>
<evidence type="ECO:0000313" key="3">
    <source>
        <dbReference type="EMBL" id="MDT0267827.1"/>
    </source>
</evidence>
<dbReference type="InterPro" id="IPR051910">
    <property type="entry name" value="ComF/GntX_DNA_util-trans"/>
</dbReference>
<dbReference type="Proteomes" id="UP001183410">
    <property type="component" value="Unassembled WGS sequence"/>
</dbReference>
<dbReference type="SUPFAM" id="SSF53271">
    <property type="entry name" value="PRTase-like"/>
    <property type="match status" value="1"/>
</dbReference>
<dbReference type="Gene3D" id="3.40.50.2020">
    <property type="match status" value="1"/>
</dbReference>
<protein>
    <submittedName>
        <fullName evidence="3">Phosphoribosyltransferase family protein</fullName>
    </submittedName>
</protein>
<dbReference type="Pfam" id="PF00156">
    <property type="entry name" value="Pribosyltran"/>
    <property type="match status" value="1"/>
</dbReference>
<evidence type="ECO:0000313" key="4">
    <source>
        <dbReference type="Proteomes" id="UP001183410"/>
    </source>
</evidence>
<keyword evidence="4" id="KW-1185">Reference proteome</keyword>
<comment type="similarity">
    <text evidence="1">Belongs to the ComF/GntX family.</text>
</comment>
<dbReference type="CDD" id="cd06223">
    <property type="entry name" value="PRTases_typeI"/>
    <property type="match status" value="1"/>
</dbReference>
<dbReference type="PANTHER" id="PTHR47505:SF1">
    <property type="entry name" value="DNA UTILIZATION PROTEIN YHGH"/>
    <property type="match status" value="1"/>
</dbReference>
<keyword evidence="3" id="KW-0808">Transferase</keyword>